<dbReference type="EMBL" id="VFLP01000016">
    <property type="protein sequence ID" value="TRX95310.1"/>
    <property type="molecule type" value="Genomic_DNA"/>
</dbReference>
<feature type="transmembrane region" description="Helical" evidence="2">
    <location>
        <begin position="6"/>
        <end position="26"/>
    </location>
</feature>
<keyword evidence="2" id="KW-0812">Transmembrane</keyword>
<feature type="region of interest" description="Disordered" evidence="1">
    <location>
        <begin position="174"/>
        <end position="195"/>
    </location>
</feature>
<evidence type="ECO:0000313" key="3">
    <source>
        <dbReference type="EMBL" id="TRX95310.1"/>
    </source>
</evidence>
<dbReference type="OrthoDB" id="4768211at2759"/>
<protein>
    <submittedName>
        <fullName evidence="3">Uncharacterized protein</fullName>
    </submittedName>
</protein>
<organism evidence="3 4">
    <name type="scientific">Xylaria flabelliformis</name>
    <dbReference type="NCBI Taxonomy" id="2512241"/>
    <lineage>
        <taxon>Eukaryota</taxon>
        <taxon>Fungi</taxon>
        <taxon>Dikarya</taxon>
        <taxon>Ascomycota</taxon>
        <taxon>Pezizomycotina</taxon>
        <taxon>Sordariomycetes</taxon>
        <taxon>Xylariomycetidae</taxon>
        <taxon>Xylariales</taxon>
        <taxon>Xylariaceae</taxon>
        <taxon>Xylaria</taxon>
    </lineage>
</organism>
<proteinExistence type="predicted"/>
<keyword evidence="2" id="KW-0472">Membrane</keyword>
<evidence type="ECO:0000313" key="4">
    <source>
        <dbReference type="Proteomes" id="UP000319160"/>
    </source>
</evidence>
<dbReference type="AlphaFoldDB" id="A0A553I528"/>
<sequence length="195" mass="22403">MSWATSLKAAGALGLSTLQLLARLLYVLLTPIRWCLQYFYASIVFLLSPIRVILSLGLGTVSFIINLIARLKLACATIIGICAGCMLHGTSSFLFVLLGMDTASERQRWRDQQRQRFLYTSRSSVEKEDKEYYEESSSSASWRQLERRQHVAAKVDPNDLFEKRWKLLRTPEQPRRRRKGLLAQTIHEESSESDF</sequence>
<evidence type="ECO:0000256" key="1">
    <source>
        <dbReference type="SAM" id="MobiDB-lite"/>
    </source>
</evidence>
<evidence type="ECO:0000256" key="2">
    <source>
        <dbReference type="SAM" id="Phobius"/>
    </source>
</evidence>
<accession>A0A553I528</accession>
<feature type="transmembrane region" description="Helical" evidence="2">
    <location>
        <begin position="38"/>
        <end position="65"/>
    </location>
</feature>
<name>A0A553I528_9PEZI</name>
<feature type="transmembrane region" description="Helical" evidence="2">
    <location>
        <begin position="71"/>
        <end position="100"/>
    </location>
</feature>
<gene>
    <name evidence="3" type="ORF">FHL15_003641</name>
</gene>
<keyword evidence="4" id="KW-1185">Reference proteome</keyword>
<dbReference type="Proteomes" id="UP000319160">
    <property type="component" value="Unassembled WGS sequence"/>
</dbReference>
<keyword evidence="2" id="KW-1133">Transmembrane helix</keyword>
<comment type="caution">
    <text evidence="3">The sequence shown here is derived from an EMBL/GenBank/DDBJ whole genome shotgun (WGS) entry which is preliminary data.</text>
</comment>
<reference evidence="4" key="1">
    <citation type="submission" date="2019-06" db="EMBL/GenBank/DDBJ databases">
        <title>Draft genome sequence of the griseofulvin-producing fungus Xylaria cubensis strain G536.</title>
        <authorList>
            <person name="Mead M.E."/>
            <person name="Raja H.A."/>
            <person name="Steenwyk J.L."/>
            <person name="Knowles S.L."/>
            <person name="Oberlies N.H."/>
            <person name="Rokas A."/>
        </authorList>
    </citation>
    <scope>NUCLEOTIDE SEQUENCE [LARGE SCALE GENOMIC DNA]</scope>
    <source>
        <strain evidence="4">G536</strain>
    </source>
</reference>
<feature type="compositionally biased region" description="Basic and acidic residues" evidence="1">
    <location>
        <begin position="186"/>
        <end position="195"/>
    </location>
</feature>